<feature type="transmembrane region" description="Helical" evidence="1">
    <location>
        <begin position="12"/>
        <end position="30"/>
    </location>
</feature>
<keyword evidence="1" id="KW-0472">Membrane</keyword>
<dbReference type="OrthoDB" id="2085437at2"/>
<protein>
    <submittedName>
        <fullName evidence="2">Uncharacterized protein</fullName>
    </submittedName>
</protein>
<accession>A0A845LAC0</accession>
<comment type="caution">
    <text evidence="2">The sequence shown here is derived from an EMBL/GenBank/DDBJ whole genome shotgun (WGS) entry which is preliminary data.</text>
</comment>
<keyword evidence="3" id="KW-1185">Reference proteome</keyword>
<proteinExistence type="predicted"/>
<evidence type="ECO:0000313" key="2">
    <source>
        <dbReference type="EMBL" id="MZP42244.1"/>
    </source>
</evidence>
<evidence type="ECO:0000256" key="1">
    <source>
        <dbReference type="SAM" id="Phobius"/>
    </source>
</evidence>
<dbReference type="RefSeq" id="WP_161260822.1">
    <property type="nucleotide sequence ID" value="NZ_JAFBDC010000006.1"/>
</dbReference>
<dbReference type="Proteomes" id="UP000471031">
    <property type="component" value="Unassembled WGS sequence"/>
</dbReference>
<reference evidence="2 3" key="1">
    <citation type="submission" date="2020-01" db="EMBL/GenBank/DDBJ databases">
        <title>Whole genome sequence of Heliobacterium gestii DSM 11169.</title>
        <authorList>
            <person name="Kyndt J.A."/>
            <person name="Meyer T.E."/>
        </authorList>
    </citation>
    <scope>NUCLEOTIDE SEQUENCE [LARGE SCALE GENOMIC DNA]</scope>
    <source>
        <strain evidence="2 3">DSM 11169</strain>
    </source>
</reference>
<organism evidence="2 3">
    <name type="scientific">Heliomicrobium gestii</name>
    <name type="common">Heliobacterium gestii</name>
    <dbReference type="NCBI Taxonomy" id="2699"/>
    <lineage>
        <taxon>Bacteria</taxon>
        <taxon>Bacillati</taxon>
        <taxon>Bacillota</taxon>
        <taxon>Clostridia</taxon>
        <taxon>Eubacteriales</taxon>
        <taxon>Heliobacteriaceae</taxon>
        <taxon>Heliomicrobium</taxon>
    </lineage>
</organism>
<gene>
    <name evidence="2" type="ORF">GTO89_04215</name>
</gene>
<keyword evidence="1" id="KW-0812">Transmembrane</keyword>
<evidence type="ECO:0000313" key="3">
    <source>
        <dbReference type="Proteomes" id="UP000471031"/>
    </source>
</evidence>
<name>A0A845LAC0_HELGE</name>
<sequence length="50" mass="5843">MHHCSGFRRMHANVAHLAIVAYIGLVAWFIRELRTITDAVVDIREAIRRR</sequence>
<dbReference type="AlphaFoldDB" id="A0A845LAC0"/>
<dbReference type="EMBL" id="WXEX01000003">
    <property type="protein sequence ID" value="MZP42244.1"/>
    <property type="molecule type" value="Genomic_DNA"/>
</dbReference>
<keyword evidence="1" id="KW-1133">Transmembrane helix</keyword>